<keyword evidence="1" id="KW-0805">Transcription regulation</keyword>
<dbReference type="Gene3D" id="3.30.565.60">
    <property type="match status" value="1"/>
</dbReference>
<dbReference type="SUPFAM" id="SSF46785">
    <property type="entry name" value="Winged helix' DNA-binding domain"/>
    <property type="match status" value="1"/>
</dbReference>
<dbReference type="InterPro" id="IPR038475">
    <property type="entry name" value="RecG_C_sf"/>
</dbReference>
<dbReference type="GO" id="GO:0003700">
    <property type="term" value="F:DNA-binding transcription factor activity"/>
    <property type="evidence" value="ECO:0007669"/>
    <property type="project" value="InterPro"/>
</dbReference>
<dbReference type="GO" id="GO:0004386">
    <property type="term" value="F:helicase activity"/>
    <property type="evidence" value="ECO:0007669"/>
    <property type="project" value="UniProtKB-KW"/>
</dbReference>
<dbReference type="InterPro" id="IPR036388">
    <property type="entry name" value="WH-like_DNA-bd_sf"/>
</dbReference>
<evidence type="ECO:0000313" key="5">
    <source>
        <dbReference type="EMBL" id="SHE70038.1"/>
    </source>
</evidence>
<dbReference type="Gene3D" id="3.30.950.30">
    <property type="entry name" value="Schlafen, AAA domain"/>
    <property type="match status" value="1"/>
</dbReference>
<dbReference type="Pfam" id="PF04326">
    <property type="entry name" value="SLFN_AlbA_2"/>
    <property type="match status" value="1"/>
</dbReference>
<dbReference type="RefSeq" id="WP_073297137.1">
    <property type="nucleotide sequence ID" value="NZ_FQUF01000012.1"/>
</dbReference>
<dbReference type="AlphaFoldDB" id="A0A1M4VMB1"/>
<dbReference type="Gene3D" id="1.10.10.10">
    <property type="entry name" value="Winged helix-like DNA-binding domain superfamily/Winged helix DNA-binding domain"/>
    <property type="match status" value="1"/>
</dbReference>
<sequence length="474" mass="54891">MDNLNYYQKEPEGQLLDRKRAVIHPREVARHLSAFANAEGGTLVIGIEDDGEITGFKYPKAKIIENYLEAPFDFLNSLPKYDTERLEIKNSSGENDEVLLFYVEPSYDSIISLKDESVFLRINDKSKKLTYPQITQLEYDRGSRKFEEELVEYSSIEDVNEELVEEFRQLLNTTVSTEKLLKARGFLRDGKLTVTGLLLFSNNIPAYFPSARIRFMRYEGTREETGARLNVVKDVTFDQALPTAIREAAAFIRTQLRDFTFLGKDGRFVTLPEYPEFAWFEGMINAIIHRRYDNQGDHIRIKMFDDRLEIYSPGALPASVTLENIKEERYSRNPKLAAALTQYKWVRESNEGVGRIFKEMNDYFLEDPVYEEPNGSAVQLTLKNNIVARKDRETGRVSEIITPELFEELNEQEEAIVRYLYNSGRLTTKETAELIDRSENTARKWINKLLKKNIVVAHGSGKNDPKRFYTLKDN</sequence>
<keyword evidence="5" id="KW-0347">Helicase</keyword>
<dbReference type="OrthoDB" id="9807907at2"/>
<keyword evidence="5" id="KW-0067">ATP-binding</keyword>
<protein>
    <submittedName>
        <fullName evidence="5">ATP-dependent DNA helicase RecG</fullName>
    </submittedName>
</protein>
<dbReference type="STRING" id="1121025.SAMN02745249_00960"/>
<keyword evidence="5" id="KW-0378">Hydrolase</keyword>
<evidence type="ECO:0000259" key="3">
    <source>
        <dbReference type="Pfam" id="PF04326"/>
    </source>
</evidence>
<dbReference type="InterPro" id="IPR007421">
    <property type="entry name" value="Schlafen_AlbA_2_dom"/>
</dbReference>
<dbReference type="Proteomes" id="UP000184128">
    <property type="component" value="Unassembled WGS sequence"/>
</dbReference>
<evidence type="ECO:0000259" key="4">
    <source>
        <dbReference type="Pfam" id="PF08220"/>
    </source>
</evidence>
<dbReference type="PANTHER" id="PTHR30595:SF6">
    <property type="entry name" value="SCHLAFEN ALBA-2 DOMAIN-CONTAINING PROTEIN"/>
    <property type="match status" value="1"/>
</dbReference>
<evidence type="ECO:0000256" key="1">
    <source>
        <dbReference type="ARBA" id="ARBA00023015"/>
    </source>
</evidence>
<feature type="domain" description="HTH deoR-type" evidence="4">
    <location>
        <begin position="414"/>
        <end position="456"/>
    </location>
</feature>
<reference evidence="6" key="1">
    <citation type="submission" date="2016-11" db="EMBL/GenBank/DDBJ databases">
        <authorList>
            <person name="Varghese N."/>
            <person name="Submissions S."/>
        </authorList>
    </citation>
    <scope>NUCLEOTIDE SEQUENCE [LARGE SCALE GENOMIC DNA]</scope>
    <source>
        <strain evidence="6">DSM 15692</strain>
    </source>
</reference>
<dbReference type="InterPro" id="IPR001034">
    <property type="entry name" value="DeoR_HTH"/>
</dbReference>
<keyword evidence="6" id="KW-1185">Reference proteome</keyword>
<gene>
    <name evidence="5" type="ORF">SAMN02745249_00960</name>
</gene>
<dbReference type="InterPro" id="IPR038461">
    <property type="entry name" value="Schlafen_AlbA_2_dom_sf"/>
</dbReference>
<evidence type="ECO:0000256" key="2">
    <source>
        <dbReference type="ARBA" id="ARBA00023163"/>
    </source>
</evidence>
<feature type="domain" description="Schlafen AlbA-2" evidence="3">
    <location>
        <begin position="12"/>
        <end position="129"/>
    </location>
</feature>
<proteinExistence type="predicted"/>
<organism evidence="5 6">
    <name type="scientific">Atopostipes suicloacalis DSM 15692</name>
    <dbReference type="NCBI Taxonomy" id="1121025"/>
    <lineage>
        <taxon>Bacteria</taxon>
        <taxon>Bacillati</taxon>
        <taxon>Bacillota</taxon>
        <taxon>Bacilli</taxon>
        <taxon>Lactobacillales</taxon>
        <taxon>Carnobacteriaceae</taxon>
        <taxon>Atopostipes</taxon>
    </lineage>
</organism>
<dbReference type="Pfam" id="PF13749">
    <property type="entry name" value="HATPase_c_4"/>
    <property type="match status" value="1"/>
</dbReference>
<keyword evidence="2" id="KW-0804">Transcription</keyword>
<dbReference type="Pfam" id="PF08220">
    <property type="entry name" value="HTH_DeoR"/>
    <property type="match status" value="1"/>
</dbReference>
<keyword evidence="5" id="KW-0547">Nucleotide-binding</keyword>
<dbReference type="EMBL" id="FQUF01000012">
    <property type="protein sequence ID" value="SHE70038.1"/>
    <property type="molecule type" value="Genomic_DNA"/>
</dbReference>
<evidence type="ECO:0000313" key="6">
    <source>
        <dbReference type="Proteomes" id="UP000184128"/>
    </source>
</evidence>
<dbReference type="PANTHER" id="PTHR30595">
    <property type="entry name" value="GLPR-RELATED TRANSCRIPTIONAL REPRESSOR"/>
    <property type="match status" value="1"/>
</dbReference>
<accession>A0A1M4VMB1</accession>
<dbReference type="InterPro" id="IPR036390">
    <property type="entry name" value="WH_DNA-bd_sf"/>
</dbReference>
<name>A0A1M4VMB1_9LACT</name>